<protein>
    <submittedName>
        <fullName evidence="1">Uncharacterized protein</fullName>
    </submittedName>
</protein>
<name>A0A397TGX1_9GLOM</name>
<organism evidence="1 2">
    <name type="scientific">Glomus cerebriforme</name>
    <dbReference type="NCBI Taxonomy" id="658196"/>
    <lineage>
        <taxon>Eukaryota</taxon>
        <taxon>Fungi</taxon>
        <taxon>Fungi incertae sedis</taxon>
        <taxon>Mucoromycota</taxon>
        <taxon>Glomeromycotina</taxon>
        <taxon>Glomeromycetes</taxon>
        <taxon>Glomerales</taxon>
        <taxon>Glomeraceae</taxon>
        <taxon>Glomus</taxon>
    </lineage>
</organism>
<evidence type="ECO:0000313" key="1">
    <source>
        <dbReference type="EMBL" id="RIA96156.1"/>
    </source>
</evidence>
<comment type="caution">
    <text evidence="1">The sequence shown here is derived from an EMBL/GenBank/DDBJ whole genome shotgun (WGS) entry which is preliminary data.</text>
</comment>
<dbReference type="Proteomes" id="UP000265703">
    <property type="component" value="Unassembled WGS sequence"/>
</dbReference>
<dbReference type="EMBL" id="QKYT01000049">
    <property type="protein sequence ID" value="RIA96156.1"/>
    <property type="molecule type" value="Genomic_DNA"/>
</dbReference>
<dbReference type="AlphaFoldDB" id="A0A397TGX1"/>
<accession>A0A397TGX1</accession>
<gene>
    <name evidence="1" type="ORF">C1645_815723</name>
</gene>
<reference evidence="1 2" key="1">
    <citation type="submission" date="2018-06" db="EMBL/GenBank/DDBJ databases">
        <title>Comparative genomics reveals the genomic features of Rhizophagus irregularis, R. cerebriforme, R. diaphanum and Gigaspora rosea, and their symbiotic lifestyle signature.</title>
        <authorList>
            <person name="Morin E."/>
            <person name="San Clemente H."/>
            <person name="Chen E.C.H."/>
            <person name="De La Providencia I."/>
            <person name="Hainaut M."/>
            <person name="Kuo A."/>
            <person name="Kohler A."/>
            <person name="Murat C."/>
            <person name="Tang N."/>
            <person name="Roy S."/>
            <person name="Loubradou J."/>
            <person name="Henrissat B."/>
            <person name="Grigoriev I.V."/>
            <person name="Corradi N."/>
            <person name="Roux C."/>
            <person name="Martin F.M."/>
        </authorList>
    </citation>
    <scope>NUCLEOTIDE SEQUENCE [LARGE SCALE GENOMIC DNA]</scope>
    <source>
        <strain evidence="1 2">DAOM 227022</strain>
    </source>
</reference>
<evidence type="ECO:0000313" key="2">
    <source>
        <dbReference type="Proteomes" id="UP000265703"/>
    </source>
</evidence>
<sequence length="114" mass="13135">MTELKLRIETTPLDIKLIKGQNGQENLDYAIECHSTGRILGLIEVKREDFMKGFTQASVQMESSLTGRKRKENEIDDERDVDKVFGIVTDARDWYFMECTLDGGESHRLSYQNS</sequence>
<dbReference type="OrthoDB" id="2410986at2759"/>
<keyword evidence="2" id="KW-1185">Reference proteome</keyword>
<proteinExistence type="predicted"/>